<evidence type="ECO:0000259" key="9">
    <source>
        <dbReference type="Pfam" id="PF00728"/>
    </source>
</evidence>
<protein>
    <recommendedName>
        <fullName evidence="3">beta-N-acetylhexosaminidase</fullName>
        <ecNumber evidence="3">3.2.1.52</ecNumber>
    </recommendedName>
    <alternativeName>
        <fullName evidence="6">Beta-N-acetylhexosaminidase</fullName>
    </alternativeName>
    <alternativeName>
        <fullName evidence="7">N-acetyl-beta-glucosaminidase</fullName>
    </alternativeName>
</protein>
<feature type="active site" description="Proton donor" evidence="8">
    <location>
        <position position="423"/>
    </location>
</feature>
<dbReference type="InterPro" id="IPR015882">
    <property type="entry name" value="HEX_bac_N"/>
</dbReference>
<dbReference type="InterPro" id="IPR015883">
    <property type="entry name" value="Glyco_hydro_20_cat"/>
</dbReference>
<evidence type="ECO:0000256" key="1">
    <source>
        <dbReference type="ARBA" id="ARBA00001231"/>
    </source>
</evidence>
<dbReference type="SUPFAM" id="SSF55545">
    <property type="entry name" value="beta-N-acetylhexosaminidase-like domain"/>
    <property type="match status" value="1"/>
</dbReference>
<dbReference type="GO" id="GO:0005975">
    <property type="term" value="P:carbohydrate metabolic process"/>
    <property type="evidence" value="ECO:0007669"/>
    <property type="project" value="InterPro"/>
</dbReference>
<feature type="domain" description="Beta-hexosaminidase bacterial type N-terminal" evidence="10">
    <location>
        <begin position="133"/>
        <end position="244"/>
    </location>
</feature>
<evidence type="ECO:0000313" key="12">
    <source>
        <dbReference type="Proteomes" id="UP000321113"/>
    </source>
</evidence>
<dbReference type="PANTHER" id="PTHR22600">
    <property type="entry name" value="BETA-HEXOSAMINIDASE"/>
    <property type="match status" value="1"/>
</dbReference>
<name>A0A511QUP4_9VIBR</name>
<dbReference type="CDD" id="cd06563">
    <property type="entry name" value="GH20_chitobiase-like"/>
    <property type="match status" value="1"/>
</dbReference>
<evidence type="ECO:0000256" key="3">
    <source>
        <dbReference type="ARBA" id="ARBA00012663"/>
    </source>
</evidence>
<dbReference type="Pfam" id="PF02838">
    <property type="entry name" value="Glyco_hydro_20b"/>
    <property type="match status" value="1"/>
</dbReference>
<dbReference type="EMBL" id="BJXK01000017">
    <property type="protein sequence ID" value="GEM81071.1"/>
    <property type="molecule type" value="Genomic_DNA"/>
</dbReference>
<evidence type="ECO:0000256" key="4">
    <source>
        <dbReference type="ARBA" id="ARBA00022801"/>
    </source>
</evidence>
<evidence type="ECO:0000256" key="6">
    <source>
        <dbReference type="ARBA" id="ARBA00030512"/>
    </source>
</evidence>
<comment type="caution">
    <text evidence="11">The sequence shown here is derived from an EMBL/GenBank/DDBJ whole genome shotgun (WGS) entry which is preliminary data.</text>
</comment>
<dbReference type="Proteomes" id="UP000321113">
    <property type="component" value="Unassembled WGS sequence"/>
</dbReference>
<dbReference type="GO" id="GO:0004563">
    <property type="term" value="F:beta-N-acetylhexosaminidase activity"/>
    <property type="evidence" value="ECO:0007669"/>
    <property type="project" value="UniProtKB-EC"/>
</dbReference>
<proteinExistence type="inferred from homology"/>
<dbReference type="Gene3D" id="3.20.20.80">
    <property type="entry name" value="Glycosidases"/>
    <property type="match status" value="1"/>
</dbReference>
<organism evidence="11 12">
    <name type="scientific">Vibrio superstes NBRC 103154</name>
    <dbReference type="NCBI Taxonomy" id="1219062"/>
    <lineage>
        <taxon>Bacteria</taxon>
        <taxon>Pseudomonadati</taxon>
        <taxon>Pseudomonadota</taxon>
        <taxon>Gammaproteobacteria</taxon>
        <taxon>Vibrionales</taxon>
        <taxon>Vibrionaceae</taxon>
        <taxon>Vibrio</taxon>
    </lineage>
</organism>
<keyword evidence="4" id="KW-0378">Hydrolase</keyword>
<evidence type="ECO:0000256" key="7">
    <source>
        <dbReference type="ARBA" id="ARBA00033000"/>
    </source>
</evidence>
<sequence length="626" mass="71209">MSLFRLDLKVINQTEQRTRFSMTLSNHSSRTLEEWTLYFSITRFLDASSNTQGELSQLGSFCTLQSLATLQAGAQFATEFEMPTPPLQLQCDGILEAFIVASEQYSVDVTPLQLIEPKSNPQPIAKVHKASVGIIPKPQEIHIDSGVFEFAHNEAIFVGCDQAKQAALWLIEAKPELGLSLGKEANKIEFKRLESLPHQSYQLEVTSNSITLFANDYQGFSHGVASLLQLLGNGTKATCVQISDSPVYDYRGMMLDCSRHFHQLDQIKLIIDQLARYKYNHFHWHLTDDEGWRIEIKAFPELTDIGAWRGKDLPLTAQFKHIDSKYGGFYSQEQIKEVIAYAKCRGISVIPEIDIPGHCRAAIKALPHLLLDRDDKSIYRSVQHYTDNVLSPALEGTYEFLDRVLEEVAELFPAPYVHIGADEVPEGVWTDSEKCQAVMTEYGYSDAKELQGHLLRYVENKLSSLGKRMLGWEEAQYGDKVSQQTVIYSWQSEEAAIKCARKGFDVVLQPGQYTYLDMAQEFDATESGFYWANITPLKHAYHYRPLSEIEASDPIQQKVWGIQAGLWCELIDSAERLQYMVHPRLQAIAEVAWTKETNKDWNDFLSRLQLDLEGLEGRGIHYRNPF</sequence>
<dbReference type="AlphaFoldDB" id="A0A511QUP4"/>
<dbReference type="InterPro" id="IPR029018">
    <property type="entry name" value="Hex-like_dom2"/>
</dbReference>
<reference evidence="11 12" key="1">
    <citation type="submission" date="2019-07" db="EMBL/GenBank/DDBJ databases">
        <title>Whole genome shotgun sequence of Vibrio superstes NBRC 103154.</title>
        <authorList>
            <person name="Hosoyama A."/>
            <person name="Uohara A."/>
            <person name="Ohji S."/>
            <person name="Ichikawa N."/>
        </authorList>
    </citation>
    <scope>NUCLEOTIDE SEQUENCE [LARGE SCALE GENOMIC DNA]</scope>
    <source>
        <strain evidence="11 12">NBRC 103154</strain>
    </source>
</reference>
<dbReference type="EC" id="3.2.1.52" evidence="3"/>
<dbReference type="InterPro" id="IPR025705">
    <property type="entry name" value="Beta_hexosaminidase_sua/sub"/>
</dbReference>
<dbReference type="RefSeq" id="WP_119011255.1">
    <property type="nucleotide sequence ID" value="NZ_BJXK01000017.1"/>
</dbReference>
<dbReference type="PANTHER" id="PTHR22600:SF57">
    <property type="entry name" value="BETA-N-ACETYLHEXOSAMINIDASE"/>
    <property type="match status" value="1"/>
</dbReference>
<dbReference type="SUPFAM" id="SSF51445">
    <property type="entry name" value="(Trans)glycosidases"/>
    <property type="match status" value="1"/>
</dbReference>
<comment type="catalytic activity">
    <reaction evidence="1">
        <text>Hydrolysis of terminal non-reducing N-acetyl-D-hexosamine residues in N-acetyl-beta-D-hexosaminides.</text>
        <dbReference type="EC" id="3.2.1.52"/>
    </reaction>
</comment>
<feature type="domain" description="Glycoside hydrolase family 20 catalytic" evidence="9">
    <location>
        <begin position="248"/>
        <end position="595"/>
    </location>
</feature>
<evidence type="ECO:0000256" key="8">
    <source>
        <dbReference type="PIRSR" id="PIRSR625705-1"/>
    </source>
</evidence>
<keyword evidence="12" id="KW-1185">Reference proteome</keyword>
<gene>
    <name evidence="11" type="ORF">VSU01S_33160</name>
</gene>
<dbReference type="PRINTS" id="PR00738">
    <property type="entry name" value="GLHYDRLASE20"/>
</dbReference>
<dbReference type="GO" id="GO:0016020">
    <property type="term" value="C:membrane"/>
    <property type="evidence" value="ECO:0007669"/>
    <property type="project" value="TreeGrafter"/>
</dbReference>
<keyword evidence="5" id="KW-0326">Glycosidase</keyword>
<dbReference type="Pfam" id="PF00728">
    <property type="entry name" value="Glyco_hydro_20"/>
    <property type="match status" value="1"/>
</dbReference>
<accession>A0A511QUP4</accession>
<dbReference type="OrthoDB" id="9763537at2"/>
<evidence type="ECO:0000256" key="5">
    <source>
        <dbReference type="ARBA" id="ARBA00023295"/>
    </source>
</evidence>
<dbReference type="GO" id="GO:0030203">
    <property type="term" value="P:glycosaminoglycan metabolic process"/>
    <property type="evidence" value="ECO:0007669"/>
    <property type="project" value="TreeGrafter"/>
</dbReference>
<dbReference type="InterPro" id="IPR017853">
    <property type="entry name" value="GH"/>
</dbReference>
<comment type="similarity">
    <text evidence="2">Belongs to the glycosyl hydrolase 20 family.</text>
</comment>
<evidence type="ECO:0000313" key="11">
    <source>
        <dbReference type="EMBL" id="GEM81071.1"/>
    </source>
</evidence>
<dbReference type="Gene3D" id="3.30.379.10">
    <property type="entry name" value="Chitobiase/beta-hexosaminidase domain 2-like"/>
    <property type="match status" value="1"/>
</dbReference>
<evidence type="ECO:0000259" key="10">
    <source>
        <dbReference type="Pfam" id="PF02838"/>
    </source>
</evidence>
<evidence type="ECO:0000256" key="2">
    <source>
        <dbReference type="ARBA" id="ARBA00006285"/>
    </source>
</evidence>